<proteinExistence type="predicted"/>
<gene>
    <name evidence="1" type="ORF">UFOVP157_4</name>
</gene>
<protein>
    <submittedName>
        <fullName evidence="1">Uncharacterized protein</fullName>
    </submittedName>
</protein>
<sequence length="343" mass="35665">MGIETAIIASSLIGVAGGAMNKPKAQKAPPPRNYLNEMQTALKAQEAIQPDLLRLESKYTPKYQELQQQTLMGQMGSLGSLYENAGGLSQGLQTKYAGMQMPIYGAVGQMAREAYQGGLGAETMGLYNTMQRQAQEGLDAGYGLTPEMQRQAQQSARAAMTARGLAGGNQGIAQEVLNSYALGKDRYQTSLANAQNAYGLGTNQYASGMAAYGTPLMAQLNQVSPTALLGTSGQMAGALGTKIFQPESQYSAGVYGSNQANEMNTQLANAQAQAGWSAGMMGMAGSIGGALLSNPALFGASSVMNTSVVPRTLSVPFQPNTINQFGSLGTSQGILGTNVRVGG</sequence>
<organism evidence="1">
    <name type="scientific">uncultured Caudovirales phage</name>
    <dbReference type="NCBI Taxonomy" id="2100421"/>
    <lineage>
        <taxon>Viruses</taxon>
        <taxon>Duplodnaviria</taxon>
        <taxon>Heunggongvirae</taxon>
        <taxon>Uroviricota</taxon>
        <taxon>Caudoviricetes</taxon>
        <taxon>Peduoviridae</taxon>
        <taxon>Maltschvirus</taxon>
        <taxon>Maltschvirus maltsch</taxon>
    </lineage>
</organism>
<accession>A0A6J7WA11</accession>
<evidence type="ECO:0000313" key="1">
    <source>
        <dbReference type="EMBL" id="CAB5178478.1"/>
    </source>
</evidence>
<dbReference type="EMBL" id="LR798206">
    <property type="protein sequence ID" value="CAB5178478.1"/>
    <property type="molecule type" value="Genomic_DNA"/>
</dbReference>
<name>A0A6J7WA11_9CAUD</name>
<reference evidence="1" key="1">
    <citation type="submission" date="2020-05" db="EMBL/GenBank/DDBJ databases">
        <authorList>
            <person name="Chiriac C."/>
            <person name="Salcher M."/>
            <person name="Ghai R."/>
            <person name="Kavagutti S V."/>
        </authorList>
    </citation>
    <scope>NUCLEOTIDE SEQUENCE</scope>
</reference>